<sequence>MYKFEVALDAKASMKERLVWMVYLGIMFFLLYGSANHFAYLTAPHPVMVFDWEQHIPFIEASIVPYMASDLMFVLAFLLLYTRLELRILALRVFAIVTVSVICFVLFPLQFSFEKPEIEQFTFLFTLLEADLPFNQAPSLHVSFAIVLYFSMREKIGSSWLKGLLALWFMLIIVSTLLVYQHHFIDVPTGALVGFLAVYFINKKKENRVLKAFMTPRSLKMALYYLVGSIVFVLLAFNISAFFLYVALSLFLVSVVYAFGLHGWLMSSALPEYFLKYVIFAPYILANGLSWLYYKRKIPLMTDVKENVYFGRLYDAEEEKILKEKNIKNIINLATEHFLVKVSREPRVYNLAFLDQTIPNPELLHQAVLLIEEHKKEAVYVHCALGLSRSVLVISAWLLYLGHSRDEVEEMMKKIRPEYVKSAYMGIALDIYEEYKNA</sequence>
<dbReference type="EMBL" id="CACVAU010000063">
    <property type="protein sequence ID" value="CAA6821559.1"/>
    <property type="molecule type" value="Genomic_DNA"/>
</dbReference>
<dbReference type="Pfam" id="PF01569">
    <property type="entry name" value="PAP2"/>
    <property type="match status" value="1"/>
</dbReference>
<gene>
    <name evidence="3" type="ORF">HELGO_WM5521</name>
</gene>
<dbReference type="InterPro" id="IPR000340">
    <property type="entry name" value="Dual-sp_phosphatase_cat-dom"/>
</dbReference>
<dbReference type="SUPFAM" id="SSF52799">
    <property type="entry name" value="(Phosphotyrosine protein) phosphatases II"/>
    <property type="match status" value="1"/>
</dbReference>
<feature type="transmembrane region" description="Helical" evidence="1">
    <location>
        <begin position="93"/>
        <end position="113"/>
    </location>
</feature>
<feature type="transmembrane region" description="Helical" evidence="1">
    <location>
        <begin position="184"/>
        <end position="201"/>
    </location>
</feature>
<reference evidence="3" key="1">
    <citation type="submission" date="2020-01" db="EMBL/GenBank/DDBJ databases">
        <authorList>
            <person name="Meier V. D."/>
            <person name="Meier V D."/>
        </authorList>
    </citation>
    <scope>NUCLEOTIDE SEQUENCE</scope>
    <source>
        <strain evidence="3">HLG_WM_MAG_05</strain>
    </source>
</reference>
<dbReference type="InterPro" id="IPR029021">
    <property type="entry name" value="Prot-tyrosine_phosphatase-like"/>
</dbReference>
<dbReference type="PROSITE" id="PS50056">
    <property type="entry name" value="TYR_PHOSPHATASE_2"/>
    <property type="match status" value="1"/>
</dbReference>
<feature type="transmembrane region" description="Helical" evidence="1">
    <location>
        <begin position="159"/>
        <end position="178"/>
    </location>
</feature>
<name>A0A6S6U4D4_9BACT</name>
<keyword evidence="1" id="KW-0472">Membrane</keyword>
<feature type="transmembrane region" description="Helical" evidence="1">
    <location>
        <begin position="277"/>
        <end position="294"/>
    </location>
</feature>
<dbReference type="InterPro" id="IPR000387">
    <property type="entry name" value="Tyr_Pase_dom"/>
</dbReference>
<accession>A0A6S6U4D4</accession>
<dbReference type="SMART" id="SM00195">
    <property type="entry name" value="DSPc"/>
    <property type="match status" value="1"/>
</dbReference>
<feature type="transmembrane region" description="Helical" evidence="1">
    <location>
        <begin position="222"/>
        <end position="239"/>
    </location>
</feature>
<evidence type="ECO:0000313" key="3">
    <source>
        <dbReference type="EMBL" id="CAA6821559.1"/>
    </source>
</evidence>
<keyword evidence="1" id="KW-0812">Transmembrane</keyword>
<dbReference type="CDD" id="cd03386">
    <property type="entry name" value="PAP2_Aur1_like"/>
    <property type="match status" value="1"/>
</dbReference>
<feature type="transmembrane region" description="Helical" evidence="1">
    <location>
        <begin position="63"/>
        <end position="81"/>
    </location>
</feature>
<dbReference type="PANTHER" id="PTHR47216:SF4">
    <property type="entry name" value="OS01G0859400 PROTEIN"/>
    <property type="match status" value="1"/>
</dbReference>
<protein>
    <submittedName>
        <fullName evidence="3">Ser/Thr and Tyr protein phosphatase (Dual specificity)</fullName>
    </submittedName>
</protein>
<dbReference type="PANTHER" id="PTHR47216">
    <property type="match status" value="1"/>
</dbReference>
<organism evidence="3">
    <name type="scientific">uncultured Sulfurovum sp</name>
    <dbReference type="NCBI Taxonomy" id="269237"/>
    <lineage>
        <taxon>Bacteria</taxon>
        <taxon>Pseudomonadati</taxon>
        <taxon>Campylobacterota</taxon>
        <taxon>Epsilonproteobacteria</taxon>
        <taxon>Campylobacterales</taxon>
        <taxon>Sulfurovaceae</taxon>
        <taxon>Sulfurovum</taxon>
        <taxon>environmental samples</taxon>
    </lineage>
</organism>
<dbReference type="Gene3D" id="3.90.190.10">
    <property type="entry name" value="Protein tyrosine phosphatase superfamily"/>
    <property type="match status" value="1"/>
</dbReference>
<evidence type="ECO:0000259" key="2">
    <source>
        <dbReference type="PROSITE" id="PS50056"/>
    </source>
</evidence>
<dbReference type="Pfam" id="PF00782">
    <property type="entry name" value="DSPc"/>
    <property type="match status" value="1"/>
</dbReference>
<dbReference type="AlphaFoldDB" id="A0A6S6U4D4"/>
<feature type="transmembrane region" description="Helical" evidence="1">
    <location>
        <begin position="133"/>
        <end position="152"/>
    </location>
</feature>
<dbReference type="InterPro" id="IPR020422">
    <property type="entry name" value="TYR_PHOSPHATASE_DUAL_dom"/>
</dbReference>
<dbReference type="InterPro" id="IPR000326">
    <property type="entry name" value="PAP2/HPO"/>
</dbReference>
<feature type="domain" description="Tyrosine specific protein phosphatases" evidence="2">
    <location>
        <begin position="361"/>
        <end position="427"/>
    </location>
</feature>
<feature type="transmembrane region" description="Helical" evidence="1">
    <location>
        <begin position="20"/>
        <end position="43"/>
    </location>
</feature>
<evidence type="ECO:0000256" key="1">
    <source>
        <dbReference type="SAM" id="Phobius"/>
    </source>
</evidence>
<feature type="transmembrane region" description="Helical" evidence="1">
    <location>
        <begin position="245"/>
        <end position="265"/>
    </location>
</feature>
<proteinExistence type="predicted"/>
<keyword evidence="1" id="KW-1133">Transmembrane helix</keyword>
<dbReference type="Gene3D" id="1.20.144.10">
    <property type="entry name" value="Phosphatidic acid phosphatase type 2/haloperoxidase"/>
    <property type="match status" value="1"/>
</dbReference>